<dbReference type="EMBL" id="GGEC01034824">
    <property type="protein sequence ID" value="MBX15308.1"/>
    <property type="molecule type" value="Transcribed_RNA"/>
</dbReference>
<evidence type="ECO:0000313" key="1">
    <source>
        <dbReference type="EMBL" id="MBX15308.1"/>
    </source>
</evidence>
<accession>A0A2P2LBF2</accession>
<protein>
    <submittedName>
        <fullName evidence="1">Uncharacterized protein</fullName>
    </submittedName>
</protein>
<reference evidence="1" key="1">
    <citation type="submission" date="2018-02" db="EMBL/GenBank/DDBJ databases">
        <title>Rhizophora mucronata_Transcriptome.</title>
        <authorList>
            <person name="Meera S.P."/>
            <person name="Sreeshan A."/>
            <person name="Augustine A."/>
        </authorList>
    </citation>
    <scope>NUCLEOTIDE SEQUENCE</scope>
    <source>
        <tissue evidence="1">Leaf</tissue>
    </source>
</reference>
<sequence length="26" mass="3152">MCIRIRILDCLHTELWICAYGRFLLV</sequence>
<proteinExistence type="predicted"/>
<name>A0A2P2LBF2_RHIMU</name>
<organism evidence="1">
    <name type="scientific">Rhizophora mucronata</name>
    <name type="common">Asiatic mangrove</name>
    <dbReference type="NCBI Taxonomy" id="61149"/>
    <lineage>
        <taxon>Eukaryota</taxon>
        <taxon>Viridiplantae</taxon>
        <taxon>Streptophyta</taxon>
        <taxon>Embryophyta</taxon>
        <taxon>Tracheophyta</taxon>
        <taxon>Spermatophyta</taxon>
        <taxon>Magnoliopsida</taxon>
        <taxon>eudicotyledons</taxon>
        <taxon>Gunneridae</taxon>
        <taxon>Pentapetalae</taxon>
        <taxon>rosids</taxon>
        <taxon>fabids</taxon>
        <taxon>Malpighiales</taxon>
        <taxon>Rhizophoraceae</taxon>
        <taxon>Rhizophora</taxon>
    </lineage>
</organism>
<dbReference type="AlphaFoldDB" id="A0A2P2LBF2"/>